<keyword evidence="1" id="KW-1133">Transmembrane helix</keyword>
<comment type="caution">
    <text evidence="3">The sequence shown here is derived from an EMBL/GenBank/DDBJ whole genome shotgun (WGS) entry which is preliminary data.</text>
</comment>
<dbReference type="AlphaFoldDB" id="A0A7X5VBZ7"/>
<organism evidence="3 4">
    <name type="scientific">Kribbella shirazensis</name>
    <dbReference type="NCBI Taxonomy" id="1105143"/>
    <lineage>
        <taxon>Bacteria</taxon>
        <taxon>Bacillati</taxon>
        <taxon>Actinomycetota</taxon>
        <taxon>Actinomycetes</taxon>
        <taxon>Propionibacteriales</taxon>
        <taxon>Kribbellaceae</taxon>
        <taxon>Kribbella</taxon>
    </lineage>
</organism>
<evidence type="ECO:0000313" key="3">
    <source>
        <dbReference type="EMBL" id="NIK58419.1"/>
    </source>
</evidence>
<dbReference type="InterPro" id="IPR032710">
    <property type="entry name" value="NTF2-like_dom_sf"/>
</dbReference>
<protein>
    <recommendedName>
        <fullName evidence="2">SnoaL-like domain-containing protein</fullName>
    </recommendedName>
</protein>
<dbReference type="SUPFAM" id="SSF54427">
    <property type="entry name" value="NTF2-like"/>
    <property type="match status" value="1"/>
</dbReference>
<sequence>MTESKATTVPSTREVLERAHELFLNKDLNGFAEMFAKDGAHELPFAPPGVPKYLVGREPVRQYLTSITKTPLELKTFHNLTVHETADPEVIIAEYEARGTVVRTGKEYRMPYVQLLKARNGEILIWRDYWSPLSGVQALGLFGMLLNVIRNARSIRRMRKQLKTTP</sequence>
<accession>A0A7X5VBZ7</accession>
<evidence type="ECO:0000256" key="1">
    <source>
        <dbReference type="SAM" id="Phobius"/>
    </source>
</evidence>
<keyword evidence="1" id="KW-0812">Transmembrane</keyword>
<evidence type="ECO:0000259" key="2">
    <source>
        <dbReference type="Pfam" id="PF12680"/>
    </source>
</evidence>
<dbReference type="Gene3D" id="3.10.450.50">
    <property type="match status" value="1"/>
</dbReference>
<dbReference type="EMBL" id="JAASRO010000001">
    <property type="protein sequence ID" value="NIK58419.1"/>
    <property type="molecule type" value="Genomic_DNA"/>
</dbReference>
<dbReference type="Proteomes" id="UP000555407">
    <property type="component" value="Unassembled WGS sequence"/>
</dbReference>
<keyword evidence="4" id="KW-1185">Reference proteome</keyword>
<name>A0A7X5VBZ7_9ACTN</name>
<gene>
    <name evidence="3" type="ORF">BJY22_004136</name>
</gene>
<proteinExistence type="predicted"/>
<dbReference type="InterPro" id="IPR037401">
    <property type="entry name" value="SnoaL-like"/>
</dbReference>
<dbReference type="Pfam" id="PF12680">
    <property type="entry name" value="SnoaL_2"/>
    <property type="match status" value="1"/>
</dbReference>
<evidence type="ECO:0000313" key="4">
    <source>
        <dbReference type="Proteomes" id="UP000555407"/>
    </source>
</evidence>
<keyword evidence="1" id="KW-0472">Membrane</keyword>
<feature type="transmembrane region" description="Helical" evidence="1">
    <location>
        <begin position="129"/>
        <end position="149"/>
    </location>
</feature>
<feature type="domain" description="SnoaL-like" evidence="2">
    <location>
        <begin position="17"/>
        <end position="123"/>
    </location>
</feature>
<dbReference type="RefSeq" id="WP_167209200.1">
    <property type="nucleotide sequence ID" value="NZ_JAASRO010000001.1"/>
</dbReference>
<reference evidence="3 4" key="1">
    <citation type="submission" date="2020-03" db="EMBL/GenBank/DDBJ databases">
        <title>Sequencing the genomes of 1000 actinobacteria strains.</title>
        <authorList>
            <person name="Klenk H.-P."/>
        </authorList>
    </citation>
    <scope>NUCLEOTIDE SEQUENCE [LARGE SCALE GENOMIC DNA]</scope>
    <source>
        <strain evidence="3 4">DSM 45490</strain>
    </source>
</reference>